<evidence type="ECO:0000256" key="1">
    <source>
        <dbReference type="SAM" id="Phobius"/>
    </source>
</evidence>
<accession>A0A2T7NIN0</accession>
<dbReference type="Proteomes" id="UP000245119">
    <property type="component" value="Linkage Group LG12"/>
</dbReference>
<keyword evidence="3" id="KW-1185">Reference proteome</keyword>
<keyword evidence="1" id="KW-0472">Membrane</keyword>
<proteinExistence type="predicted"/>
<dbReference type="AlphaFoldDB" id="A0A2T7NIN0"/>
<evidence type="ECO:0000313" key="2">
    <source>
        <dbReference type="EMBL" id="PVD21015.1"/>
    </source>
</evidence>
<dbReference type="EMBL" id="PZQS01000012">
    <property type="protein sequence ID" value="PVD21015.1"/>
    <property type="molecule type" value="Genomic_DNA"/>
</dbReference>
<evidence type="ECO:0000313" key="3">
    <source>
        <dbReference type="Proteomes" id="UP000245119"/>
    </source>
</evidence>
<sequence>MARVAWGMEVGVGCLGKTKGFGVCVGVGCQWKACGRGRGRLRGRVALTPNEARTHLTVAECGFICKFLSLGVTASIFISVGSIVIVVSCIVALVCCCRRQLCRKRPDSTTTSVTTTATTVMSNGTPASTFHGEGDGEHRGNATSLEQAVAAVVPDSRIRALMQACLQCRVATVPQNNKKKDKSCRTSGSNILQISACPLLIVSRVKRKVSLTVGRSVDPEGQLVVGYMLRSR</sequence>
<name>A0A2T7NIN0_POMCA</name>
<keyword evidence="1" id="KW-0812">Transmembrane</keyword>
<protein>
    <submittedName>
        <fullName evidence="2">Uncharacterized protein</fullName>
    </submittedName>
</protein>
<comment type="caution">
    <text evidence="2">The sequence shown here is derived from an EMBL/GenBank/DDBJ whole genome shotgun (WGS) entry which is preliminary data.</text>
</comment>
<keyword evidence="1" id="KW-1133">Transmembrane helix</keyword>
<reference evidence="2 3" key="1">
    <citation type="submission" date="2018-04" db="EMBL/GenBank/DDBJ databases">
        <title>The genome of golden apple snail Pomacea canaliculata provides insight into stress tolerance and invasive adaptation.</title>
        <authorList>
            <person name="Liu C."/>
            <person name="Liu B."/>
            <person name="Ren Y."/>
            <person name="Zhang Y."/>
            <person name="Wang H."/>
            <person name="Li S."/>
            <person name="Jiang F."/>
            <person name="Yin L."/>
            <person name="Zhang G."/>
            <person name="Qian W."/>
            <person name="Fan W."/>
        </authorList>
    </citation>
    <scope>NUCLEOTIDE SEQUENCE [LARGE SCALE GENOMIC DNA]</scope>
    <source>
        <strain evidence="2">SZHN2017</strain>
        <tissue evidence="2">Muscle</tissue>
    </source>
</reference>
<feature type="transmembrane region" description="Helical" evidence="1">
    <location>
        <begin position="76"/>
        <end position="96"/>
    </location>
</feature>
<organism evidence="2 3">
    <name type="scientific">Pomacea canaliculata</name>
    <name type="common">Golden apple snail</name>
    <dbReference type="NCBI Taxonomy" id="400727"/>
    <lineage>
        <taxon>Eukaryota</taxon>
        <taxon>Metazoa</taxon>
        <taxon>Spiralia</taxon>
        <taxon>Lophotrochozoa</taxon>
        <taxon>Mollusca</taxon>
        <taxon>Gastropoda</taxon>
        <taxon>Caenogastropoda</taxon>
        <taxon>Architaenioglossa</taxon>
        <taxon>Ampullarioidea</taxon>
        <taxon>Ampullariidae</taxon>
        <taxon>Pomacea</taxon>
    </lineage>
</organism>
<gene>
    <name evidence="2" type="ORF">C0Q70_19181</name>
</gene>